<feature type="compositionally biased region" description="Basic residues" evidence="17">
    <location>
        <begin position="12"/>
        <end position="33"/>
    </location>
</feature>
<dbReference type="PROSITE" id="PS50011">
    <property type="entry name" value="PROTEIN_KINASE_DOM"/>
    <property type="match status" value="1"/>
</dbReference>
<feature type="compositionally biased region" description="Low complexity" evidence="17">
    <location>
        <begin position="1028"/>
        <end position="1040"/>
    </location>
</feature>
<keyword evidence="6" id="KW-0808">Transferase</keyword>
<feature type="compositionally biased region" description="Basic residues" evidence="17">
    <location>
        <begin position="348"/>
        <end position="375"/>
    </location>
</feature>
<dbReference type="EC" id="2.7.11.22" evidence="4"/>
<feature type="compositionally biased region" description="Low complexity" evidence="17">
    <location>
        <begin position="671"/>
        <end position="681"/>
    </location>
</feature>
<feature type="compositionally biased region" description="Basic and acidic residues" evidence="17">
    <location>
        <begin position="279"/>
        <end position="289"/>
    </location>
</feature>
<evidence type="ECO:0000256" key="10">
    <source>
        <dbReference type="ARBA" id="ARBA00023242"/>
    </source>
</evidence>
<feature type="compositionally biased region" description="Basic residues" evidence="17">
    <location>
        <begin position="1041"/>
        <end position="1058"/>
    </location>
</feature>
<feature type="compositionally biased region" description="Low complexity" evidence="17">
    <location>
        <begin position="969"/>
        <end position="990"/>
    </location>
</feature>
<dbReference type="Pfam" id="PF00069">
    <property type="entry name" value="Pkinase"/>
    <property type="match status" value="1"/>
</dbReference>
<feature type="compositionally biased region" description="Polar residues" evidence="17">
    <location>
        <begin position="380"/>
        <end position="389"/>
    </location>
</feature>
<feature type="compositionally biased region" description="Pro residues" evidence="17">
    <location>
        <begin position="859"/>
        <end position="872"/>
    </location>
</feature>
<accession>A0A1Q3EYP1</accession>
<dbReference type="Gene3D" id="3.30.200.20">
    <property type="entry name" value="Phosphorylase Kinase, domain 1"/>
    <property type="match status" value="1"/>
</dbReference>
<evidence type="ECO:0000256" key="13">
    <source>
        <dbReference type="ARBA" id="ARBA00047811"/>
    </source>
</evidence>
<evidence type="ECO:0000256" key="8">
    <source>
        <dbReference type="ARBA" id="ARBA00022777"/>
    </source>
</evidence>
<feature type="region of interest" description="Disordered" evidence="17">
    <location>
        <begin position="1"/>
        <end position="689"/>
    </location>
</feature>
<dbReference type="InterPro" id="IPR017441">
    <property type="entry name" value="Protein_kinase_ATP_BS"/>
</dbReference>
<sequence>MERGDRTDRSPKRSSKHPRKHSKKSKKSKRRRHASSDEDRPDHEDQSQAASSEDERRAERRAGNGGGASGSSKGGGGGGPVVEYSDVSSDDFSAPEAGEIESDGGGSVSPPFGATPGAGGNESSSNFSRTTASRNETVKLYSKNISQIQQHERSAGPADAAVSSSSTSTTPVPPPTLAELISQGAAPTGSVTVTDSGRRVSITATSPISQSSHSHSSRSKRKNSISSDTSSIKQASKHHQHHRHHHSHGGSGSGSSSHHNQRHHPEEHEEEEEEDDDEEHRQQVHKHLDTPASPTEEPEPEPEGGDMHAAELMMDEELDEEEEYEIVEEEEEEEELEEEDEDDSGGGGRKRKKSKKDKKHKKNKKSKKRKKKRAKSLSSVETISESENSLLECMESLTPPLKGSPDEYEKTYTPVRNVANAEESMTPMSPATPPIRPSSRSVNSPYVDHHHHQQQQQSSGRGARSPPPPSGGHGGSRGMPSSSSSSTSRKQHYQSTSSPHTPPVGSRKGGGPSSHMSHDSPIAISDSPMPRGSGDGGGRGRHRHSSPSSNRHGSQHARKSTSPNGRHKPYTPPPAKRRRDRSPPEKDYYRKDKRYRAPREPEWNQHDRRGSPPRRSPSPVERSSSHRRRRSPSRGKSRSRKSYYHSPSPSDRSRSRARSRHRSRSRDRRYSSGSRSRSPSGLSGTAKKFDIKEKITDTSFFAELIKDKHKRLKTLKEILEKKEGGATLGSDGGGVVNENSMSNDCVMAAAAAGMNEFDSSAAAMAMAAATTTVNSNGMKDIRDIPMPDQGDQALVSTTSMDTVDNMPSLTSLDGTDSRIPVILNSQSSESLNPSASLSNESISTMLNAAALAAETASKQPPPPPPSSAPPPTVATATVPSNKPKSLTNLPMPPGVNVAELEGAQTPSPPRPLSPVAGAQMKVMPIPTLTTTGAITTPTTNNNNNSHHPAKHQKPGSAGKRSSNEHRGPSFSVSSLAAASTSSSSSSSSSSVKKGLLNLPMPPMVPGSEDLSGDEDIGSPPSVSGTPTKRSSGGKYGSKSGSSKKPKGRPRILMRRHSRNMLGPMSASGGKDWGERAVDVFDMIEQIGEGTYGQVYKARDQETNELVALKKVRLEHEKEGFPITAVREIKILRQLNHKNIVNLREIVTDKQDALEFRKDKGSFYLVFEYMDHDLMGLLESGMVDFNEQNNASIMRQLLDGLNYCHKKNFLHRDIKCSNILMNNKGEVKLADFGLARLYNADNRERPYTNKVITLWYRPPELLLGEERYGPAIDVWSCGCILGELFLKKPLFQANQEPAQLEMISRLCGTPTPAAWPNVIKLPLFHTLKAKKTYRRKIREDFVFLPASCLDLLDKMLELDPDKRITAEAALNSAWLKNVVPDQLPPPQLPTWQDCHELWSKKRRRQLREQQESAANLPPGKPPLLKAPAGAVG</sequence>
<reference evidence="19" key="1">
    <citation type="submission" date="2017-01" db="EMBL/GenBank/DDBJ databases">
        <title>A deep insight into the sialotranscriptome of adult male and female Cluex tarsalis mosquitoes.</title>
        <authorList>
            <person name="Ribeiro J.M."/>
            <person name="Moreira F."/>
            <person name="Bernard K.A."/>
            <person name="Calvo E."/>
        </authorList>
    </citation>
    <scope>NUCLEOTIDE SEQUENCE</scope>
    <source>
        <strain evidence="19">Kern County</strain>
        <tissue evidence="19">Salivary glands</tissue>
    </source>
</reference>
<evidence type="ECO:0000256" key="2">
    <source>
        <dbReference type="ARBA" id="ARBA00006485"/>
    </source>
</evidence>
<keyword evidence="5" id="KW-0723">Serine/threonine-protein kinase</keyword>
<dbReference type="GO" id="GO:0004693">
    <property type="term" value="F:cyclin-dependent protein serine/threonine kinase activity"/>
    <property type="evidence" value="ECO:0007669"/>
    <property type="project" value="UniProtKB-EC"/>
</dbReference>
<feature type="compositionally biased region" description="Basic and acidic residues" evidence="17">
    <location>
        <begin position="581"/>
        <end position="610"/>
    </location>
</feature>
<evidence type="ECO:0000256" key="3">
    <source>
        <dbReference type="ARBA" id="ARBA00012409"/>
    </source>
</evidence>
<feature type="compositionally biased region" description="Low complexity" evidence="17">
    <location>
        <begin position="478"/>
        <end position="488"/>
    </location>
</feature>
<keyword evidence="8 19" id="KW-0418">Kinase</keyword>
<dbReference type="GO" id="GO:0008353">
    <property type="term" value="F:RNA polymerase II CTD heptapeptide repeat kinase activity"/>
    <property type="evidence" value="ECO:0007669"/>
    <property type="project" value="UniProtKB-EC"/>
</dbReference>
<dbReference type="InterPro" id="IPR050108">
    <property type="entry name" value="CDK"/>
</dbReference>
<evidence type="ECO:0000256" key="7">
    <source>
        <dbReference type="ARBA" id="ARBA00022741"/>
    </source>
</evidence>
<protein>
    <recommendedName>
        <fullName evidence="11">Cyclin-dependent kinase 12</fullName>
        <ecNumber evidence="4">2.7.11.22</ecNumber>
        <ecNumber evidence="3">2.7.11.23</ecNumber>
    </recommendedName>
    <alternativeName>
        <fullName evidence="12">Cell division protein kinase 12</fullName>
    </alternativeName>
</protein>
<feature type="compositionally biased region" description="Basic residues" evidence="17">
    <location>
        <begin position="235"/>
        <end position="248"/>
    </location>
</feature>
<dbReference type="GO" id="GO:0030332">
    <property type="term" value="F:cyclin binding"/>
    <property type="evidence" value="ECO:0007669"/>
    <property type="project" value="TreeGrafter"/>
</dbReference>
<dbReference type="SUPFAM" id="SSF56112">
    <property type="entry name" value="Protein kinase-like (PK-like)"/>
    <property type="match status" value="1"/>
</dbReference>
<dbReference type="PROSITE" id="PS00108">
    <property type="entry name" value="PROTEIN_KINASE_ST"/>
    <property type="match status" value="1"/>
</dbReference>
<feature type="compositionally biased region" description="Basic and acidic residues" evidence="17">
    <location>
        <begin position="1"/>
        <end position="11"/>
    </location>
</feature>
<feature type="region of interest" description="Disordered" evidence="17">
    <location>
        <begin position="1402"/>
        <end position="1431"/>
    </location>
</feature>
<feature type="compositionally biased region" description="Basic residues" evidence="17">
    <location>
        <begin position="625"/>
        <end position="643"/>
    </location>
</feature>
<evidence type="ECO:0000259" key="18">
    <source>
        <dbReference type="PROSITE" id="PS50011"/>
    </source>
</evidence>
<feature type="domain" description="Protein kinase" evidence="18">
    <location>
        <begin position="1080"/>
        <end position="1374"/>
    </location>
</feature>
<feature type="region of interest" description="Disordered" evidence="17">
    <location>
        <begin position="930"/>
        <end position="1068"/>
    </location>
</feature>
<feature type="compositionally biased region" description="Low complexity" evidence="17">
    <location>
        <begin position="930"/>
        <end position="944"/>
    </location>
</feature>
<comment type="catalytic activity">
    <reaction evidence="13">
        <text>L-threonyl-[protein] + ATP = O-phospho-L-threonyl-[protein] + ADP + H(+)</text>
        <dbReference type="Rhea" id="RHEA:46608"/>
        <dbReference type="Rhea" id="RHEA-COMP:11060"/>
        <dbReference type="Rhea" id="RHEA-COMP:11605"/>
        <dbReference type="ChEBI" id="CHEBI:15378"/>
        <dbReference type="ChEBI" id="CHEBI:30013"/>
        <dbReference type="ChEBI" id="CHEBI:30616"/>
        <dbReference type="ChEBI" id="CHEBI:61977"/>
        <dbReference type="ChEBI" id="CHEBI:456216"/>
        <dbReference type="EC" id="2.7.11.22"/>
    </reaction>
</comment>
<dbReference type="PANTHER" id="PTHR24056:SF546">
    <property type="entry name" value="CYCLIN-DEPENDENT KINASE 12"/>
    <property type="match status" value="1"/>
</dbReference>
<dbReference type="PANTHER" id="PTHR24056">
    <property type="entry name" value="CELL DIVISION PROTEIN KINASE"/>
    <property type="match status" value="1"/>
</dbReference>
<dbReference type="FunFam" id="1.10.510.10:FF:000102">
    <property type="entry name" value="cyclin-dependent kinase 12 isoform X1"/>
    <property type="match status" value="1"/>
</dbReference>
<dbReference type="EC" id="2.7.11.23" evidence="3"/>
<evidence type="ECO:0000256" key="6">
    <source>
        <dbReference type="ARBA" id="ARBA00022679"/>
    </source>
</evidence>
<feature type="compositionally biased region" description="Low complexity" evidence="17">
    <location>
        <begin position="1410"/>
        <end position="1431"/>
    </location>
</feature>
<feature type="compositionally biased region" description="Polar residues" evidence="17">
    <location>
        <begin position="121"/>
        <end position="135"/>
    </location>
</feature>
<comment type="similarity">
    <text evidence="2">Belongs to the protein kinase superfamily. CMGC Ser/Thr protein kinase family. CDC2/CDKX subfamily.</text>
</comment>
<feature type="compositionally biased region" description="Basic residues" evidence="17">
    <location>
        <begin position="655"/>
        <end position="667"/>
    </location>
</feature>
<dbReference type="FunFam" id="3.30.200.20:FF:000074">
    <property type="entry name" value="cyclin-dependent kinase 12 isoform X2"/>
    <property type="match status" value="1"/>
</dbReference>
<comment type="catalytic activity">
    <reaction evidence="15">
        <text>[DNA-directed RNA polymerase] + ATP = phospho-[DNA-directed RNA polymerase] + ADP + H(+)</text>
        <dbReference type="Rhea" id="RHEA:10216"/>
        <dbReference type="Rhea" id="RHEA-COMP:11321"/>
        <dbReference type="Rhea" id="RHEA-COMP:11322"/>
        <dbReference type="ChEBI" id="CHEBI:15378"/>
        <dbReference type="ChEBI" id="CHEBI:30616"/>
        <dbReference type="ChEBI" id="CHEBI:43176"/>
        <dbReference type="ChEBI" id="CHEBI:68546"/>
        <dbReference type="ChEBI" id="CHEBI:456216"/>
        <dbReference type="EC" id="2.7.11.23"/>
    </reaction>
</comment>
<evidence type="ECO:0000256" key="4">
    <source>
        <dbReference type="ARBA" id="ARBA00012425"/>
    </source>
</evidence>
<dbReference type="CDD" id="cd07864">
    <property type="entry name" value="STKc_CDK12"/>
    <property type="match status" value="1"/>
</dbReference>
<evidence type="ECO:0000313" key="19">
    <source>
        <dbReference type="EMBL" id="JAV20423.1"/>
    </source>
</evidence>
<feature type="compositionally biased region" description="Basic and acidic residues" evidence="17">
    <location>
        <begin position="53"/>
        <end position="62"/>
    </location>
</feature>
<dbReference type="PROSITE" id="PS00107">
    <property type="entry name" value="PROTEIN_KINASE_ATP"/>
    <property type="match status" value="1"/>
</dbReference>
<evidence type="ECO:0000256" key="9">
    <source>
        <dbReference type="ARBA" id="ARBA00022840"/>
    </source>
</evidence>
<name>A0A1Q3EYP1_CULTA</name>
<dbReference type="GO" id="GO:0008024">
    <property type="term" value="C:cyclin/CDK positive transcription elongation factor complex"/>
    <property type="evidence" value="ECO:0007669"/>
    <property type="project" value="TreeGrafter"/>
</dbReference>
<dbReference type="InterPro" id="IPR011009">
    <property type="entry name" value="Kinase-like_dom_sf"/>
</dbReference>
<feature type="compositionally biased region" description="Acidic residues" evidence="17">
    <location>
        <begin position="268"/>
        <end position="278"/>
    </location>
</feature>
<proteinExistence type="inferred from homology"/>
<feature type="compositionally biased region" description="Basic residues" evidence="17">
    <location>
        <begin position="553"/>
        <end position="580"/>
    </location>
</feature>
<evidence type="ECO:0000256" key="16">
    <source>
        <dbReference type="PROSITE-ProRule" id="PRU10141"/>
    </source>
</evidence>
<dbReference type="GO" id="GO:0032968">
    <property type="term" value="P:positive regulation of transcription elongation by RNA polymerase II"/>
    <property type="evidence" value="ECO:0007669"/>
    <property type="project" value="TreeGrafter"/>
</dbReference>
<dbReference type="InterPro" id="IPR008271">
    <property type="entry name" value="Ser/Thr_kinase_AS"/>
</dbReference>
<feature type="region of interest" description="Disordered" evidence="17">
    <location>
        <begin position="852"/>
        <end position="916"/>
    </location>
</feature>
<dbReference type="InterPro" id="IPR000719">
    <property type="entry name" value="Prot_kinase_dom"/>
</dbReference>
<keyword evidence="10" id="KW-0539">Nucleus</keyword>
<feature type="compositionally biased region" description="Gly residues" evidence="17">
    <location>
        <begin position="63"/>
        <end position="80"/>
    </location>
</feature>
<comment type="catalytic activity">
    <reaction evidence="14">
        <text>L-seryl-[protein] + ATP = O-phospho-L-seryl-[protein] + ADP + H(+)</text>
        <dbReference type="Rhea" id="RHEA:17989"/>
        <dbReference type="Rhea" id="RHEA-COMP:9863"/>
        <dbReference type="Rhea" id="RHEA-COMP:11604"/>
        <dbReference type="ChEBI" id="CHEBI:15378"/>
        <dbReference type="ChEBI" id="CHEBI:29999"/>
        <dbReference type="ChEBI" id="CHEBI:30616"/>
        <dbReference type="ChEBI" id="CHEBI:83421"/>
        <dbReference type="ChEBI" id="CHEBI:456216"/>
        <dbReference type="EC" id="2.7.11.22"/>
    </reaction>
</comment>
<evidence type="ECO:0000256" key="12">
    <source>
        <dbReference type="ARBA" id="ARBA00041920"/>
    </source>
</evidence>
<keyword evidence="9 16" id="KW-0067">ATP-binding</keyword>
<dbReference type="EMBL" id="GFDL01014622">
    <property type="protein sequence ID" value="JAV20423.1"/>
    <property type="molecule type" value="Transcribed_RNA"/>
</dbReference>
<evidence type="ECO:0000256" key="5">
    <source>
        <dbReference type="ARBA" id="ARBA00022527"/>
    </source>
</evidence>
<feature type="compositionally biased region" description="Low complexity" evidence="17">
    <location>
        <begin position="454"/>
        <end position="464"/>
    </location>
</feature>
<organism evidence="19">
    <name type="scientific">Culex tarsalis</name>
    <name type="common">Encephalitis mosquito</name>
    <dbReference type="NCBI Taxonomy" id="7177"/>
    <lineage>
        <taxon>Eukaryota</taxon>
        <taxon>Metazoa</taxon>
        <taxon>Ecdysozoa</taxon>
        <taxon>Arthropoda</taxon>
        <taxon>Hexapoda</taxon>
        <taxon>Insecta</taxon>
        <taxon>Pterygota</taxon>
        <taxon>Neoptera</taxon>
        <taxon>Endopterygota</taxon>
        <taxon>Diptera</taxon>
        <taxon>Nematocera</taxon>
        <taxon>Culicoidea</taxon>
        <taxon>Culicidae</taxon>
        <taxon>Culicinae</taxon>
        <taxon>Culicini</taxon>
        <taxon>Culex</taxon>
        <taxon>Culex</taxon>
    </lineage>
</organism>
<keyword evidence="7 16" id="KW-0547">Nucleotide-binding</keyword>
<dbReference type="Gene3D" id="1.10.510.10">
    <property type="entry name" value="Transferase(Phosphotransferase) domain 1"/>
    <property type="match status" value="1"/>
</dbReference>
<feature type="compositionally biased region" description="Basic and acidic residues" evidence="17">
    <location>
        <begin position="34"/>
        <end position="46"/>
    </location>
</feature>
<comment type="subcellular location">
    <subcellularLocation>
        <location evidence="1">Nucleus</location>
    </subcellularLocation>
</comment>
<evidence type="ECO:0000256" key="15">
    <source>
        <dbReference type="ARBA" id="ARBA00049280"/>
    </source>
</evidence>
<evidence type="ECO:0000256" key="1">
    <source>
        <dbReference type="ARBA" id="ARBA00004123"/>
    </source>
</evidence>
<dbReference type="SMART" id="SM00220">
    <property type="entry name" value="S_TKc"/>
    <property type="match status" value="1"/>
</dbReference>
<evidence type="ECO:0000256" key="17">
    <source>
        <dbReference type="SAM" id="MobiDB-lite"/>
    </source>
</evidence>
<feature type="binding site" evidence="16">
    <location>
        <position position="1109"/>
    </location>
    <ligand>
        <name>ATP</name>
        <dbReference type="ChEBI" id="CHEBI:30616"/>
    </ligand>
</feature>
<dbReference type="GO" id="GO:0005524">
    <property type="term" value="F:ATP binding"/>
    <property type="evidence" value="ECO:0007669"/>
    <property type="project" value="UniProtKB-UniRule"/>
</dbReference>
<feature type="compositionally biased region" description="Acidic residues" evidence="17">
    <location>
        <begin position="313"/>
        <end position="344"/>
    </location>
</feature>
<evidence type="ECO:0000256" key="14">
    <source>
        <dbReference type="ARBA" id="ARBA00048367"/>
    </source>
</evidence>
<evidence type="ECO:0000256" key="11">
    <source>
        <dbReference type="ARBA" id="ARBA00040213"/>
    </source>
</evidence>